<feature type="compositionally biased region" description="Polar residues" evidence="2">
    <location>
        <begin position="1"/>
        <end position="12"/>
    </location>
</feature>
<protein>
    <recommendedName>
        <fullName evidence="5">Phage integrase family protein</fullName>
    </recommendedName>
</protein>
<dbReference type="InterPro" id="IPR011010">
    <property type="entry name" value="DNA_brk_join_enz"/>
</dbReference>
<evidence type="ECO:0000256" key="2">
    <source>
        <dbReference type="SAM" id="MobiDB-lite"/>
    </source>
</evidence>
<gene>
    <name evidence="3" type="ORF">ACFFNX_22070</name>
</gene>
<evidence type="ECO:0000313" key="4">
    <source>
        <dbReference type="Proteomes" id="UP001589627"/>
    </source>
</evidence>
<keyword evidence="4" id="KW-1185">Reference proteome</keyword>
<feature type="region of interest" description="Disordered" evidence="2">
    <location>
        <begin position="62"/>
        <end position="123"/>
    </location>
</feature>
<proteinExistence type="predicted"/>
<reference evidence="3 4" key="1">
    <citation type="submission" date="2024-09" db="EMBL/GenBank/DDBJ databases">
        <authorList>
            <person name="Sun Q."/>
            <person name="Mori K."/>
        </authorList>
    </citation>
    <scope>NUCLEOTIDE SEQUENCE [LARGE SCALE GENOMIC DNA]</scope>
    <source>
        <strain evidence="3 4">TBRC 0563</strain>
    </source>
</reference>
<evidence type="ECO:0000256" key="1">
    <source>
        <dbReference type="ARBA" id="ARBA00023172"/>
    </source>
</evidence>
<dbReference type="InterPro" id="IPR013762">
    <property type="entry name" value="Integrase-like_cat_sf"/>
</dbReference>
<dbReference type="Proteomes" id="UP001589627">
    <property type="component" value="Unassembled WGS sequence"/>
</dbReference>
<feature type="compositionally biased region" description="Basic and acidic residues" evidence="2">
    <location>
        <begin position="62"/>
        <end position="96"/>
    </location>
</feature>
<dbReference type="EMBL" id="JBHLZP010000164">
    <property type="protein sequence ID" value="MFB9834876.1"/>
    <property type="molecule type" value="Genomic_DNA"/>
</dbReference>
<comment type="caution">
    <text evidence="3">The sequence shown here is derived from an EMBL/GenBank/DDBJ whole genome shotgun (WGS) entry which is preliminary data.</text>
</comment>
<organism evidence="3 4">
    <name type="scientific">Actinoallomurus acaciae</name>
    <dbReference type="NCBI Taxonomy" id="502577"/>
    <lineage>
        <taxon>Bacteria</taxon>
        <taxon>Bacillati</taxon>
        <taxon>Actinomycetota</taxon>
        <taxon>Actinomycetes</taxon>
        <taxon>Streptosporangiales</taxon>
        <taxon>Thermomonosporaceae</taxon>
        <taxon>Actinoallomurus</taxon>
    </lineage>
</organism>
<dbReference type="RefSeq" id="WP_378205314.1">
    <property type="nucleotide sequence ID" value="NZ_JBHLZP010000164.1"/>
</dbReference>
<evidence type="ECO:0000313" key="3">
    <source>
        <dbReference type="EMBL" id="MFB9834876.1"/>
    </source>
</evidence>
<sequence>MMPLASCTTFGTPVTPRPETGASLAELMKRMGHSSTRAARIYLHARQERDKKIASTLGKMAARELKRSQKPMKQDGTEAESRSGAEAKKEPMKREVPASGTMSRTEASWRLSGVTGIEPALPA</sequence>
<dbReference type="Gene3D" id="1.10.443.10">
    <property type="entry name" value="Intergrase catalytic core"/>
    <property type="match status" value="1"/>
</dbReference>
<name>A0ABV5YIL3_9ACTN</name>
<dbReference type="SUPFAM" id="SSF56349">
    <property type="entry name" value="DNA breaking-rejoining enzymes"/>
    <property type="match status" value="1"/>
</dbReference>
<accession>A0ABV5YIL3</accession>
<keyword evidence="1" id="KW-0233">DNA recombination</keyword>
<evidence type="ECO:0008006" key="5">
    <source>
        <dbReference type="Google" id="ProtNLM"/>
    </source>
</evidence>
<feature type="region of interest" description="Disordered" evidence="2">
    <location>
        <begin position="1"/>
        <end position="20"/>
    </location>
</feature>